<protein>
    <submittedName>
        <fullName evidence="2">Unannotated protein</fullName>
    </submittedName>
</protein>
<feature type="domain" description="AB hydrolase-1" evidence="1">
    <location>
        <begin position="23"/>
        <end position="257"/>
    </location>
</feature>
<reference evidence="2" key="1">
    <citation type="submission" date="2020-05" db="EMBL/GenBank/DDBJ databases">
        <authorList>
            <person name="Chiriac C."/>
            <person name="Salcher M."/>
            <person name="Ghai R."/>
            <person name="Kavagutti S V."/>
        </authorList>
    </citation>
    <scope>NUCLEOTIDE SEQUENCE</scope>
</reference>
<dbReference type="Pfam" id="PF00561">
    <property type="entry name" value="Abhydrolase_1"/>
    <property type="match status" value="1"/>
</dbReference>
<dbReference type="AlphaFoldDB" id="A0A6J6QM28"/>
<accession>A0A6J6QM28</accession>
<dbReference type="PRINTS" id="PR00111">
    <property type="entry name" value="ABHYDROLASE"/>
</dbReference>
<dbReference type="InterPro" id="IPR000073">
    <property type="entry name" value="AB_hydrolase_1"/>
</dbReference>
<dbReference type="PANTHER" id="PTHR43433">
    <property type="entry name" value="HYDROLASE, ALPHA/BETA FOLD FAMILY PROTEIN"/>
    <property type="match status" value="1"/>
</dbReference>
<dbReference type="EMBL" id="CAEZXR010000164">
    <property type="protein sequence ID" value="CAB4710683.1"/>
    <property type="molecule type" value="Genomic_DNA"/>
</dbReference>
<dbReference type="InterPro" id="IPR029058">
    <property type="entry name" value="AB_hydrolase_fold"/>
</dbReference>
<dbReference type="SUPFAM" id="SSF53474">
    <property type="entry name" value="alpha/beta-Hydrolases"/>
    <property type="match status" value="1"/>
</dbReference>
<sequence>MESIRLPDGRTAQLWLGGADTGPTVLFFHGCPDTRHAAMTGHDAARAAGVRLLCVNRPGYGLSTPHPSSHASVAADAMAALDEVGAEAVAVIGMSIGGPYALATAALHPDRVTSMAVVSSISNLPERWLPGALDEVVERCRPDFAAWVAGIDPADPDDPSLVARFVASLPDADAALLVARPVTDVAASVREALVRPDGFLRDAAICLREWDFSPAAVSCPTTIVHGEHDTAHPLVHGRTLADQVPGARLVVRPTTHLATLLTGWPEILASLDS</sequence>
<name>A0A6J6QM28_9ZZZZ</name>
<dbReference type="InterPro" id="IPR050471">
    <property type="entry name" value="AB_hydrolase"/>
</dbReference>
<proteinExistence type="predicted"/>
<evidence type="ECO:0000313" key="2">
    <source>
        <dbReference type="EMBL" id="CAB4710683.1"/>
    </source>
</evidence>
<organism evidence="2">
    <name type="scientific">freshwater metagenome</name>
    <dbReference type="NCBI Taxonomy" id="449393"/>
    <lineage>
        <taxon>unclassified sequences</taxon>
        <taxon>metagenomes</taxon>
        <taxon>ecological metagenomes</taxon>
    </lineage>
</organism>
<evidence type="ECO:0000259" key="1">
    <source>
        <dbReference type="Pfam" id="PF00561"/>
    </source>
</evidence>
<gene>
    <name evidence="2" type="ORF">UFOPK2579_01437</name>
</gene>
<dbReference type="PANTHER" id="PTHR43433:SF5">
    <property type="entry name" value="AB HYDROLASE-1 DOMAIN-CONTAINING PROTEIN"/>
    <property type="match status" value="1"/>
</dbReference>
<dbReference type="Gene3D" id="3.40.50.1820">
    <property type="entry name" value="alpha/beta hydrolase"/>
    <property type="match status" value="1"/>
</dbReference>